<comment type="caution">
    <text evidence="2">The sequence shown here is derived from an EMBL/GenBank/DDBJ whole genome shotgun (WGS) entry which is preliminary data.</text>
</comment>
<dbReference type="InterPro" id="IPR036390">
    <property type="entry name" value="WH_DNA-bd_sf"/>
</dbReference>
<dbReference type="Gene3D" id="1.10.10.10">
    <property type="entry name" value="Winged helix-like DNA-binding domain superfamily/Winged helix DNA-binding domain"/>
    <property type="match status" value="1"/>
</dbReference>
<evidence type="ECO:0000259" key="1">
    <source>
        <dbReference type="PROSITE" id="PS50995"/>
    </source>
</evidence>
<dbReference type="PANTHER" id="PTHR33164">
    <property type="entry name" value="TRANSCRIPTIONAL REGULATOR, MARR FAMILY"/>
    <property type="match status" value="1"/>
</dbReference>
<evidence type="ECO:0000313" key="3">
    <source>
        <dbReference type="Proteomes" id="UP000292781"/>
    </source>
</evidence>
<dbReference type="EMBL" id="SJFN01000003">
    <property type="protein sequence ID" value="TBW40645.1"/>
    <property type="molecule type" value="Genomic_DNA"/>
</dbReference>
<feature type="domain" description="HTH marR-type" evidence="1">
    <location>
        <begin position="8"/>
        <end position="137"/>
    </location>
</feature>
<proteinExistence type="predicted"/>
<dbReference type="PROSITE" id="PS50995">
    <property type="entry name" value="HTH_MARR_2"/>
    <property type="match status" value="1"/>
</dbReference>
<organism evidence="2 3">
    <name type="scientific">Siculibacillus lacustris</name>
    <dbReference type="NCBI Taxonomy" id="1549641"/>
    <lineage>
        <taxon>Bacteria</taxon>
        <taxon>Pseudomonadati</taxon>
        <taxon>Pseudomonadota</taxon>
        <taxon>Alphaproteobacteria</taxon>
        <taxon>Hyphomicrobiales</taxon>
        <taxon>Ancalomicrobiaceae</taxon>
        <taxon>Siculibacillus</taxon>
    </lineage>
</organism>
<dbReference type="OrthoDB" id="2287011at2"/>
<dbReference type="InterPro" id="IPR000835">
    <property type="entry name" value="HTH_MarR-typ"/>
</dbReference>
<accession>A0A4Q9VWE8</accession>
<dbReference type="SMART" id="SM00347">
    <property type="entry name" value="HTH_MARR"/>
    <property type="match status" value="1"/>
</dbReference>
<dbReference type="InterPro" id="IPR036388">
    <property type="entry name" value="WH-like_DNA-bd_sf"/>
</dbReference>
<dbReference type="SUPFAM" id="SSF46785">
    <property type="entry name" value="Winged helix' DNA-binding domain"/>
    <property type="match status" value="1"/>
</dbReference>
<dbReference type="PANTHER" id="PTHR33164:SF105">
    <property type="entry name" value="TRANSCRIPTIONAL REPRESSOR PROTEIN-RELATED"/>
    <property type="match status" value="1"/>
</dbReference>
<keyword evidence="3" id="KW-1185">Reference proteome</keyword>
<name>A0A4Q9VWE8_9HYPH</name>
<reference evidence="2 3" key="1">
    <citation type="submission" date="2019-02" db="EMBL/GenBank/DDBJ databases">
        <title>Siculibacillus lacustris gen. nov., sp. nov., a new rosette-forming bacterium isolated from a freshwater crater lake (Lake St. Ana, Romania).</title>
        <authorList>
            <person name="Felfoldi T."/>
            <person name="Marton Z."/>
            <person name="Szabo A."/>
            <person name="Mentes A."/>
            <person name="Boka K."/>
            <person name="Marialigeti K."/>
            <person name="Mathe I."/>
            <person name="Koncz M."/>
            <person name="Schumann P."/>
            <person name="Toth E."/>
        </authorList>
    </citation>
    <scope>NUCLEOTIDE SEQUENCE [LARGE SCALE GENOMIC DNA]</scope>
    <source>
        <strain evidence="2 3">SA-279</strain>
    </source>
</reference>
<dbReference type="GO" id="GO:0006950">
    <property type="term" value="P:response to stress"/>
    <property type="evidence" value="ECO:0007669"/>
    <property type="project" value="TreeGrafter"/>
</dbReference>
<dbReference type="Pfam" id="PF01047">
    <property type="entry name" value="MarR"/>
    <property type="match status" value="1"/>
</dbReference>
<evidence type="ECO:0000313" key="2">
    <source>
        <dbReference type="EMBL" id="TBW40645.1"/>
    </source>
</evidence>
<protein>
    <submittedName>
        <fullName evidence="2">MarR family transcriptional regulator</fullName>
    </submittedName>
</protein>
<dbReference type="GO" id="GO:0003700">
    <property type="term" value="F:DNA-binding transcription factor activity"/>
    <property type="evidence" value="ECO:0007669"/>
    <property type="project" value="InterPro"/>
</dbReference>
<gene>
    <name evidence="2" type="ORF">EYW49_02640</name>
</gene>
<dbReference type="AlphaFoldDB" id="A0A4Q9VWE8"/>
<sequence length="137" mass="14483">MTNGPILSDCYCAALRTAARRSTAIYDEALVPVGINIAQFALMRKIARAGAPSLTELAAIADLDRSTIGRNVRVLERMGLVEIATGADQREATVTLAAAGHDTLRRALPLWQGAQDRIETALGGVSIDALRTLLGAL</sequence>
<dbReference type="Proteomes" id="UP000292781">
    <property type="component" value="Unassembled WGS sequence"/>
</dbReference>
<dbReference type="RefSeq" id="WP_131305732.1">
    <property type="nucleotide sequence ID" value="NZ_SJFN01000003.1"/>
</dbReference>
<dbReference type="InterPro" id="IPR039422">
    <property type="entry name" value="MarR/SlyA-like"/>
</dbReference>